<dbReference type="Proteomes" id="UP000504637">
    <property type="component" value="Unplaced"/>
</dbReference>
<reference evidence="2" key="1">
    <citation type="submission" date="2020-01" db="EMBL/GenBank/DDBJ databases">
        <authorList>
            <consortium name="DOE Joint Genome Institute"/>
            <person name="Haridas S."/>
            <person name="Albert R."/>
            <person name="Binder M."/>
            <person name="Bloem J."/>
            <person name="Labutti K."/>
            <person name="Salamov A."/>
            <person name="Andreopoulos B."/>
            <person name="Baker S.E."/>
            <person name="Barry K."/>
            <person name="Bills G."/>
            <person name="Bluhm B.H."/>
            <person name="Cannon C."/>
            <person name="Castanera R."/>
            <person name="Culley D.E."/>
            <person name="Daum C."/>
            <person name="Ezra D."/>
            <person name="Gonzalez J.B."/>
            <person name="Henrissat B."/>
            <person name="Kuo A."/>
            <person name="Liang C."/>
            <person name="Lipzen A."/>
            <person name="Lutzoni F."/>
            <person name="Magnuson J."/>
            <person name="Mondo S."/>
            <person name="Nolan M."/>
            <person name="Ohm R."/>
            <person name="Pangilinan J."/>
            <person name="Park H.-J."/>
            <person name="Ramirez L."/>
            <person name="Alfaro M."/>
            <person name="Sun H."/>
            <person name="Tritt A."/>
            <person name="Yoshinaga Y."/>
            <person name="Zwiers L.-H."/>
            <person name="Turgeon B.G."/>
            <person name="Goodwin S.B."/>
            <person name="Spatafora J.W."/>
            <person name="Crous P.W."/>
            <person name="Grigoriev I.V."/>
        </authorList>
    </citation>
    <scope>NUCLEOTIDE SEQUENCE</scope>
    <source>
        <strain evidence="2">CBS 342.82</strain>
    </source>
</reference>
<name>A0A6J3LZX8_9PEZI</name>
<reference evidence="2" key="2">
    <citation type="submission" date="2020-04" db="EMBL/GenBank/DDBJ databases">
        <authorList>
            <consortium name="NCBI Genome Project"/>
        </authorList>
    </citation>
    <scope>NUCLEOTIDE SEQUENCE</scope>
    <source>
        <strain evidence="2">CBS 342.82</strain>
    </source>
</reference>
<dbReference type="RefSeq" id="XP_033457845.1">
    <property type="nucleotide sequence ID" value="XM_033600452.1"/>
</dbReference>
<evidence type="ECO:0000313" key="1">
    <source>
        <dbReference type="Proteomes" id="UP000504637"/>
    </source>
</evidence>
<evidence type="ECO:0000313" key="2">
    <source>
        <dbReference type="RefSeq" id="XP_033457845.1"/>
    </source>
</evidence>
<organism evidence="2">
    <name type="scientific">Dissoconium aciculare CBS 342.82</name>
    <dbReference type="NCBI Taxonomy" id="1314786"/>
    <lineage>
        <taxon>Eukaryota</taxon>
        <taxon>Fungi</taxon>
        <taxon>Dikarya</taxon>
        <taxon>Ascomycota</taxon>
        <taxon>Pezizomycotina</taxon>
        <taxon>Dothideomycetes</taxon>
        <taxon>Dothideomycetidae</taxon>
        <taxon>Mycosphaerellales</taxon>
        <taxon>Dissoconiaceae</taxon>
        <taxon>Dissoconium</taxon>
    </lineage>
</organism>
<proteinExistence type="predicted"/>
<sequence length="165" mass="18211">LQHSAKMPHATTNGEKTSSQFIDRLASLPAVDEGIKNFKANPYGKKSLEVADGVYARFGKPVEPYLETPYGYAKPYVQKADELATSGLERVENHFPIVTKDTNTIIETSKSYVFWPYNYVSSTYSDEYTKTAKHNGRGGGVVTGVLALVCTELKIASDFFQTVAE</sequence>
<dbReference type="GeneID" id="54358252"/>
<dbReference type="AlphaFoldDB" id="A0A6J3LZX8"/>
<feature type="non-terminal residue" evidence="2">
    <location>
        <position position="1"/>
    </location>
</feature>
<dbReference type="OrthoDB" id="376826at2759"/>
<feature type="non-terminal residue" evidence="2">
    <location>
        <position position="165"/>
    </location>
</feature>
<accession>A0A6J3LZX8</accession>
<protein>
    <submittedName>
        <fullName evidence="2">Uncharacterized protein</fullName>
    </submittedName>
</protein>
<gene>
    <name evidence="2" type="ORF">K489DRAFT_302329</name>
</gene>
<reference evidence="2" key="3">
    <citation type="submission" date="2025-08" db="UniProtKB">
        <authorList>
            <consortium name="RefSeq"/>
        </authorList>
    </citation>
    <scope>IDENTIFICATION</scope>
    <source>
        <strain evidence="2">CBS 342.82</strain>
    </source>
</reference>
<keyword evidence="1" id="KW-1185">Reference proteome</keyword>